<keyword evidence="1" id="KW-1133">Transmembrane helix</keyword>
<feature type="transmembrane region" description="Helical" evidence="1">
    <location>
        <begin position="6"/>
        <end position="26"/>
    </location>
</feature>
<keyword evidence="1" id="KW-0812">Transmembrane</keyword>
<reference evidence="2" key="1">
    <citation type="journal article" date="2020" name="Nature">
        <title>Giant virus diversity and host interactions through global metagenomics.</title>
        <authorList>
            <person name="Schulz F."/>
            <person name="Roux S."/>
            <person name="Paez-Espino D."/>
            <person name="Jungbluth S."/>
            <person name="Walsh D.A."/>
            <person name="Denef V.J."/>
            <person name="McMahon K.D."/>
            <person name="Konstantinidis K.T."/>
            <person name="Eloe-Fadrosh E.A."/>
            <person name="Kyrpides N.C."/>
            <person name="Woyke T."/>
        </authorList>
    </citation>
    <scope>NUCLEOTIDE SEQUENCE</scope>
    <source>
        <strain evidence="2">GVMAG-M-3300009161-52</strain>
    </source>
</reference>
<protein>
    <submittedName>
        <fullName evidence="2">Uncharacterized protein</fullName>
    </submittedName>
</protein>
<evidence type="ECO:0000256" key="1">
    <source>
        <dbReference type="SAM" id="Phobius"/>
    </source>
</evidence>
<evidence type="ECO:0000313" key="2">
    <source>
        <dbReference type="EMBL" id="QHT33999.1"/>
    </source>
</evidence>
<proteinExistence type="predicted"/>
<keyword evidence="1" id="KW-0472">Membrane</keyword>
<organism evidence="2">
    <name type="scientific">viral metagenome</name>
    <dbReference type="NCBI Taxonomy" id="1070528"/>
    <lineage>
        <taxon>unclassified sequences</taxon>
        <taxon>metagenomes</taxon>
        <taxon>organismal metagenomes</taxon>
    </lineage>
</organism>
<dbReference type="EMBL" id="MN738982">
    <property type="protein sequence ID" value="QHT33999.1"/>
    <property type="molecule type" value="Genomic_DNA"/>
</dbReference>
<sequence>MLEYLTNIYVLPLIATIIGISIVYLYDKFEKKQYTSAIYLRIALLIYISSFGTIYFSRLDFVSNSGIASTIFQSGGAGSSSPVDVQSMMPQANDLKIHLEQFKTGVPTF</sequence>
<accession>A0A6C0F0D6</accession>
<feature type="transmembrane region" description="Helical" evidence="1">
    <location>
        <begin position="38"/>
        <end position="56"/>
    </location>
</feature>
<dbReference type="AlphaFoldDB" id="A0A6C0F0D6"/>
<name>A0A6C0F0D6_9ZZZZ</name>